<organism evidence="1">
    <name type="scientific">Rhizophora mucronata</name>
    <name type="common">Asiatic mangrove</name>
    <dbReference type="NCBI Taxonomy" id="61149"/>
    <lineage>
        <taxon>Eukaryota</taxon>
        <taxon>Viridiplantae</taxon>
        <taxon>Streptophyta</taxon>
        <taxon>Embryophyta</taxon>
        <taxon>Tracheophyta</taxon>
        <taxon>Spermatophyta</taxon>
        <taxon>Magnoliopsida</taxon>
        <taxon>eudicotyledons</taxon>
        <taxon>Gunneridae</taxon>
        <taxon>Pentapetalae</taxon>
        <taxon>rosids</taxon>
        <taxon>fabids</taxon>
        <taxon>Malpighiales</taxon>
        <taxon>Rhizophoraceae</taxon>
        <taxon>Rhizophora</taxon>
    </lineage>
</organism>
<protein>
    <submittedName>
        <fullName evidence="1">Uncharacterized protein</fullName>
    </submittedName>
</protein>
<dbReference type="EMBL" id="GGEC01093606">
    <property type="protein sequence ID" value="MBX74090.1"/>
    <property type="molecule type" value="Transcribed_RNA"/>
</dbReference>
<sequence>MRFLFSSLGPLFLG</sequence>
<reference evidence="1" key="1">
    <citation type="submission" date="2018-02" db="EMBL/GenBank/DDBJ databases">
        <title>Rhizophora mucronata_Transcriptome.</title>
        <authorList>
            <person name="Meera S.P."/>
            <person name="Sreeshan A."/>
            <person name="Augustine A."/>
        </authorList>
    </citation>
    <scope>NUCLEOTIDE SEQUENCE</scope>
    <source>
        <tissue evidence="1">Leaf</tissue>
    </source>
</reference>
<name>A0A2P2R4F8_RHIMU</name>
<accession>A0A2P2R4F8</accession>
<proteinExistence type="predicted"/>
<evidence type="ECO:0000313" key="1">
    <source>
        <dbReference type="EMBL" id="MBX74090.1"/>
    </source>
</evidence>